<dbReference type="EMBL" id="JAATLI010000003">
    <property type="protein sequence ID" value="NJC17394.1"/>
    <property type="molecule type" value="Genomic_DNA"/>
</dbReference>
<dbReference type="Proteomes" id="UP000576368">
    <property type="component" value="Unassembled WGS sequence"/>
</dbReference>
<name>A0A7X5YAY1_9BACT</name>
<dbReference type="AlphaFoldDB" id="A0A7X5YAY1"/>
<proteinExistence type="predicted"/>
<dbReference type="RefSeq" id="WP_158571829.1">
    <property type="nucleotide sequence ID" value="NZ_BMPA01000003.1"/>
</dbReference>
<dbReference type="GeneID" id="86889734"/>
<evidence type="ECO:0000313" key="2">
    <source>
        <dbReference type="Proteomes" id="UP000576368"/>
    </source>
</evidence>
<reference evidence="1 2" key="1">
    <citation type="submission" date="2020-03" db="EMBL/GenBank/DDBJ databases">
        <title>Genomic Encyclopedia of Type Strains, Phase IV (KMG-IV): sequencing the most valuable type-strain genomes for metagenomic binning, comparative biology and taxonomic classification.</title>
        <authorList>
            <person name="Goeker M."/>
        </authorList>
    </citation>
    <scope>NUCLEOTIDE SEQUENCE [LARGE SCALE GENOMIC DNA]</scope>
    <source>
        <strain evidence="1 2">DSM 105722</strain>
    </source>
</reference>
<comment type="caution">
    <text evidence="1">The sequence shown here is derived from an EMBL/GenBank/DDBJ whole genome shotgun (WGS) entry which is preliminary data.</text>
</comment>
<organism evidence="1 2">
    <name type="scientific">Butyricimonas paravirosa</name>
    <dbReference type="NCBI Taxonomy" id="1472417"/>
    <lineage>
        <taxon>Bacteria</taxon>
        <taxon>Pseudomonadati</taxon>
        <taxon>Bacteroidota</taxon>
        <taxon>Bacteroidia</taxon>
        <taxon>Bacteroidales</taxon>
        <taxon>Odoribacteraceae</taxon>
        <taxon>Butyricimonas</taxon>
    </lineage>
</organism>
<accession>A0A7X5YAY1</accession>
<gene>
    <name evidence="1" type="ORF">GGR15_001005</name>
</gene>
<evidence type="ECO:0000313" key="1">
    <source>
        <dbReference type="EMBL" id="NJC17394.1"/>
    </source>
</evidence>
<sequence length="45" mass="5250">MGEVYLLTNLQTVVKPVREIVMGYDVKQGFTLMKIKTDLYEKEEV</sequence>
<protein>
    <submittedName>
        <fullName evidence="1">Uncharacterized protein</fullName>
    </submittedName>
</protein>